<proteinExistence type="predicted"/>
<reference evidence="2" key="1">
    <citation type="journal article" date="2021" name="Open Biol.">
        <title>Shared evolutionary footprints suggest mitochondrial oxidative damage underlies multiple complex I losses in fungi.</title>
        <authorList>
            <person name="Schikora-Tamarit M.A."/>
            <person name="Marcet-Houben M."/>
            <person name="Nosek J."/>
            <person name="Gabaldon T."/>
        </authorList>
    </citation>
    <scope>NUCLEOTIDE SEQUENCE</scope>
    <source>
        <strain evidence="2">CBS6075</strain>
    </source>
</reference>
<evidence type="ECO:0000259" key="1">
    <source>
        <dbReference type="Pfam" id="PF15460"/>
    </source>
</evidence>
<organism evidence="2 3">
    <name type="scientific">Ogataea philodendri</name>
    <dbReference type="NCBI Taxonomy" id="1378263"/>
    <lineage>
        <taxon>Eukaryota</taxon>
        <taxon>Fungi</taxon>
        <taxon>Dikarya</taxon>
        <taxon>Ascomycota</taxon>
        <taxon>Saccharomycotina</taxon>
        <taxon>Pichiomycetes</taxon>
        <taxon>Pichiales</taxon>
        <taxon>Pichiaceae</taxon>
        <taxon>Ogataea</taxon>
    </lineage>
</organism>
<keyword evidence="3" id="KW-1185">Reference proteome</keyword>
<protein>
    <recommendedName>
        <fullName evidence="1">Something about silencing protein 4 domain-containing protein</fullName>
    </recommendedName>
</protein>
<dbReference type="Proteomes" id="UP000769157">
    <property type="component" value="Unassembled WGS sequence"/>
</dbReference>
<feature type="domain" description="Something about silencing protein 4" evidence="1">
    <location>
        <begin position="96"/>
        <end position="199"/>
    </location>
</feature>
<comment type="caution">
    <text evidence="2">The sequence shown here is derived from an EMBL/GenBank/DDBJ whole genome shotgun (WGS) entry which is preliminary data.</text>
</comment>
<dbReference type="Pfam" id="PF15460">
    <property type="entry name" value="SAS4"/>
    <property type="match status" value="1"/>
</dbReference>
<dbReference type="OrthoDB" id="1938992at2759"/>
<dbReference type="RefSeq" id="XP_046064675.1">
    <property type="nucleotide sequence ID" value="XM_046202864.1"/>
</dbReference>
<name>A0A9P8PHH9_9ASCO</name>
<evidence type="ECO:0000313" key="2">
    <source>
        <dbReference type="EMBL" id="KAH3671499.1"/>
    </source>
</evidence>
<evidence type="ECO:0000313" key="3">
    <source>
        <dbReference type="Proteomes" id="UP000769157"/>
    </source>
</evidence>
<dbReference type="InterPro" id="IPR029184">
    <property type="entry name" value="Sas4_dom"/>
</dbReference>
<dbReference type="GeneID" id="70232170"/>
<dbReference type="EMBL" id="JAEUBE010000055">
    <property type="protein sequence ID" value="KAH3671499.1"/>
    <property type="molecule type" value="Genomic_DNA"/>
</dbReference>
<sequence>MNNETRRRSLRGGGEKQPAADVYDFDAYLRTGVSEQLTMEVVSEVPVGARLRHNPELDDFRGRIEQYPVNLVDLRASKGRRKPAKVHVEPGKRKKDPLESKFFEAFHSRGEKEEKRFAREDRNKLVREYQNCKEALKKFGETRGAPRGDRLKYLTEVTKINNIQDPVEVQIKFMLTIKELIHFAMNYDKFKRREADLKATLEADRWDEPDGDITEIRARRKRRMIRNHGPVIRVKFLNGVTLELDPMGRAKIRKL</sequence>
<gene>
    <name evidence="2" type="ORF">OGAPHI_000202</name>
</gene>
<reference evidence="2" key="2">
    <citation type="submission" date="2021-01" db="EMBL/GenBank/DDBJ databases">
        <authorList>
            <person name="Schikora-Tamarit M.A."/>
        </authorList>
    </citation>
    <scope>NUCLEOTIDE SEQUENCE</scope>
    <source>
        <strain evidence="2">CBS6075</strain>
    </source>
</reference>
<accession>A0A9P8PHH9</accession>
<dbReference type="AlphaFoldDB" id="A0A9P8PHH9"/>